<dbReference type="PANTHER" id="PTHR12121">
    <property type="entry name" value="CARBON CATABOLITE REPRESSOR PROTEIN 4"/>
    <property type="match status" value="1"/>
</dbReference>
<dbReference type="AlphaFoldDB" id="G0QZB9"/>
<dbReference type="STRING" id="857967.G0QZB9"/>
<dbReference type="PANTHER" id="PTHR12121:SF68">
    <property type="entry name" value="CARBON CATABOLITE REPRESSOR PROTEIN 4 HOMOLOG 4-RELATED"/>
    <property type="match status" value="1"/>
</dbReference>
<name>G0QZB9_ICHMU</name>
<evidence type="ECO:0000259" key="1">
    <source>
        <dbReference type="Pfam" id="PF03372"/>
    </source>
</evidence>
<dbReference type="OrthoDB" id="428734at2759"/>
<dbReference type="InParanoid" id="G0QZB9"/>
<evidence type="ECO:0000313" key="2">
    <source>
        <dbReference type="EMBL" id="EGR29422.1"/>
    </source>
</evidence>
<feature type="domain" description="Endonuclease/exonuclease/phosphatase" evidence="1">
    <location>
        <begin position="8"/>
        <end position="267"/>
    </location>
</feature>
<dbReference type="Gene3D" id="3.60.10.10">
    <property type="entry name" value="Endonuclease/exonuclease/phosphatase"/>
    <property type="match status" value="1"/>
</dbReference>
<dbReference type="GO" id="GO:0000175">
    <property type="term" value="F:3'-5'-RNA exonuclease activity"/>
    <property type="evidence" value="ECO:0007669"/>
    <property type="project" value="TreeGrafter"/>
</dbReference>
<dbReference type="Pfam" id="PF03372">
    <property type="entry name" value="Exo_endo_phos"/>
    <property type="match status" value="1"/>
</dbReference>
<feature type="non-terminal residue" evidence="2">
    <location>
        <position position="1"/>
    </location>
</feature>
<dbReference type="SUPFAM" id="SSF56219">
    <property type="entry name" value="DNase I-like"/>
    <property type="match status" value="1"/>
</dbReference>
<sequence>KKKTKKVDQIKKCDSDIVCLQEVDHFHDFYNLEFDKMGYECIYVQKINREEGLLTIFKKGIFTLAFQNEIMFDLKIPLKLAKNHYTRNNLCQFIQLRHNYSNKQILIANTHLYWDPRCEEVKFLQASVILEYLSTQFSIKDNIFLCGDFNSMPSSNVIKFIEEKKAPNISRIENIFQKRVKMTDEVIIYDLFKQKATINLKSSYSNYQGTAQHPDFTNYTQNFKGALDYILYNTSMEDCRLIGIQPLPINEIQKELGLPNADYPSDHLPITAYYEIQTN</sequence>
<dbReference type="eggNOG" id="KOG0620">
    <property type="taxonomic scope" value="Eukaryota"/>
</dbReference>
<dbReference type="InterPro" id="IPR050410">
    <property type="entry name" value="CCR4/nocturin_mRNA_transcr"/>
</dbReference>
<dbReference type="FunCoup" id="G0QZB9">
    <property type="interactions" value="254"/>
</dbReference>
<keyword evidence="3" id="KW-1185">Reference proteome</keyword>
<dbReference type="RefSeq" id="XP_004030658.1">
    <property type="nucleotide sequence ID" value="XM_004030610.1"/>
</dbReference>
<dbReference type="Proteomes" id="UP000008983">
    <property type="component" value="Unassembled WGS sequence"/>
</dbReference>
<dbReference type="EMBL" id="GL984144">
    <property type="protein sequence ID" value="EGR29422.1"/>
    <property type="molecule type" value="Genomic_DNA"/>
</dbReference>
<protein>
    <recommendedName>
        <fullName evidence="1">Endonuclease/exonuclease/phosphatase domain-containing protein</fullName>
    </recommendedName>
</protein>
<dbReference type="InterPro" id="IPR005135">
    <property type="entry name" value="Endo/exonuclease/phosphatase"/>
</dbReference>
<organism evidence="2 3">
    <name type="scientific">Ichthyophthirius multifiliis</name>
    <name type="common">White spot disease agent</name>
    <name type="synonym">Ich</name>
    <dbReference type="NCBI Taxonomy" id="5932"/>
    <lineage>
        <taxon>Eukaryota</taxon>
        <taxon>Sar</taxon>
        <taxon>Alveolata</taxon>
        <taxon>Ciliophora</taxon>
        <taxon>Intramacronucleata</taxon>
        <taxon>Oligohymenophorea</taxon>
        <taxon>Hymenostomatida</taxon>
        <taxon>Ophryoglenina</taxon>
        <taxon>Ichthyophthirius</taxon>
    </lineage>
</organism>
<dbReference type="InterPro" id="IPR036691">
    <property type="entry name" value="Endo/exonu/phosph_ase_sf"/>
</dbReference>
<reference evidence="2 3" key="1">
    <citation type="submission" date="2011-07" db="EMBL/GenBank/DDBJ databases">
        <authorList>
            <person name="Coyne R."/>
            <person name="Brami D."/>
            <person name="Johnson J."/>
            <person name="Hostetler J."/>
            <person name="Hannick L."/>
            <person name="Clark T."/>
            <person name="Cassidy-Hanley D."/>
            <person name="Inman J."/>
        </authorList>
    </citation>
    <scope>NUCLEOTIDE SEQUENCE [LARGE SCALE GENOMIC DNA]</scope>
    <source>
        <strain evidence="2 3">G5</strain>
    </source>
</reference>
<dbReference type="OMA" id="QVYTYVP"/>
<proteinExistence type="predicted"/>
<accession>G0QZB9</accession>
<dbReference type="GeneID" id="14905523"/>
<gene>
    <name evidence="2" type="ORF">IMG5_155710</name>
</gene>
<evidence type="ECO:0000313" key="3">
    <source>
        <dbReference type="Proteomes" id="UP000008983"/>
    </source>
</evidence>